<dbReference type="AlphaFoldDB" id="A0A1X2L076"/>
<dbReference type="OrthoDB" id="3399802at2"/>
<dbReference type="SUPFAM" id="SSF46785">
    <property type="entry name" value="Winged helix' DNA-binding domain"/>
    <property type="match status" value="1"/>
</dbReference>
<dbReference type="InterPro" id="IPR036388">
    <property type="entry name" value="WH-like_DNA-bd_sf"/>
</dbReference>
<dbReference type="Proteomes" id="UP000242320">
    <property type="component" value="Unassembled WGS sequence"/>
</dbReference>
<feature type="region of interest" description="Disordered" evidence="1">
    <location>
        <begin position="1"/>
        <end position="21"/>
    </location>
</feature>
<keyword evidence="3" id="KW-1185">Reference proteome</keyword>
<protein>
    <submittedName>
        <fullName evidence="2">Transcriptional regulator</fullName>
    </submittedName>
</protein>
<sequence length="232" mass="25126">MKSDNSQKPQGSSTGESAGRRRAVMRLLRASPDPMSIAGIAEVLSVHPNTVRFHLDGLVADGQVEHVELDRKGPGRPPLMFRAVRQMDRGGTRHYRLLAEILATAFATERDPGPKALAAGRAWGQKVDAELHPLPDDADGAEEAIAHLIDVLDELGFAPERRVSDGQQQVGLRHCPFLELAENRSSIVCSVHLGLMQGAMETWGAPVSVDRLDPFVEPDLCLAHLTLQGAAK</sequence>
<comment type="caution">
    <text evidence="2">The sequence shown here is derived from an EMBL/GenBank/DDBJ whole genome shotgun (WGS) entry which is preliminary data.</text>
</comment>
<gene>
    <name evidence="2" type="ORF">B8W69_14640</name>
</gene>
<reference evidence="2 3" key="1">
    <citation type="submission" date="2017-04" db="EMBL/GenBank/DDBJ databases">
        <title>The new phylogeny of genus Mycobacterium.</title>
        <authorList>
            <person name="Tortoli E."/>
            <person name="Trovato A."/>
            <person name="Cirillo D.M."/>
        </authorList>
    </citation>
    <scope>NUCLEOTIDE SEQUENCE [LARGE SCALE GENOMIC DNA]</scope>
    <source>
        <strain evidence="2 3">DSM 45247</strain>
    </source>
</reference>
<proteinExistence type="predicted"/>
<feature type="compositionally biased region" description="Polar residues" evidence="1">
    <location>
        <begin position="1"/>
        <end position="16"/>
    </location>
</feature>
<evidence type="ECO:0000313" key="2">
    <source>
        <dbReference type="EMBL" id="OSC27408.1"/>
    </source>
</evidence>
<dbReference type="InterPro" id="IPR036390">
    <property type="entry name" value="WH_DNA-bd_sf"/>
</dbReference>
<evidence type="ECO:0000256" key="1">
    <source>
        <dbReference type="SAM" id="MobiDB-lite"/>
    </source>
</evidence>
<dbReference type="Gene3D" id="1.10.10.10">
    <property type="entry name" value="Winged helix-like DNA-binding domain superfamily/Winged helix DNA-binding domain"/>
    <property type="match status" value="1"/>
</dbReference>
<organism evidence="2 3">
    <name type="scientific">Mycolicibacterium vulneris</name>
    <dbReference type="NCBI Taxonomy" id="547163"/>
    <lineage>
        <taxon>Bacteria</taxon>
        <taxon>Bacillati</taxon>
        <taxon>Actinomycetota</taxon>
        <taxon>Actinomycetes</taxon>
        <taxon>Mycobacteriales</taxon>
        <taxon>Mycobacteriaceae</taxon>
        <taxon>Mycolicibacterium</taxon>
    </lineage>
</organism>
<dbReference type="Pfam" id="PF12840">
    <property type="entry name" value="HTH_20"/>
    <property type="match status" value="1"/>
</dbReference>
<dbReference type="EMBL" id="NCXM01000013">
    <property type="protein sequence ID" value="OSC27408.1"/>
    <property type="molecule type" value="Genomic_DNA"/>
</dbReference>
<evidence type="ECO:0000313" key="3">
    <source>
        <dbReference type="Proteomes" id="UP000242320"/>
    </source>
</evidence>
<name>A0A1X2L076_9MYCO</name>
<accession>A0A1X2L076</accession>